<dbReference type="eggNOG" id="COG0561">
    <property type="taxonomic scope" value="Bacteria"/>
</dbReference>
<dbReference type="Pfam" id="PF08282">
    <property type="entry name" value="Hydrolase_3"/>
    <property type="match status" value="1"/>
</dbReference>
<evidence type="ECO:0000313" key="1">
    <source>
        <dbReference type="EMBL" id="CCP27019.1"/>
    </source>
</evidence>
<dbReference type="Gene3D" id="3.30.1240.10">
    <property type="match status" value="1"/>
</dbReference>
<dbReference type="SFLD" id="SFLDG01144">
    <property type="entry name" value="C2.B.4:_PGP_Like"/>
    <property type="match status" value="1"/>
</dbReference>
<dbReference type="AlphaFoldDB" id="F4LR08"/>
<dbReference type="Gene3D" id="3.40.50.1000">
    <property type="entry name" value="HAD superfamily/HAD-like"/>
    <property type="match status" value="1"/>
</dbReference>
<name>F4LR08_TEPAE</name>
<dbReference type="NCBIfam" id="TIGR00099">
    <property type="entry name" value="Cof-subfamily"/>
    <property type="match status" value="1"/>
</dbReference>
<dbReference type="NCBIfam" id="TIGR01484">
    <property type="entry name" value="HAD-SF-IIB"/>
    <property type="match status" value="1"/>
</dbReference>
<dbReference type="CDD" id="cd07516">
    <property type="entry name" value="HAD_Pase"/>
    <property type="match status" value="1"/>
</dbReference>
<dbReference type="SFLD" id="SFLDS00003">
    <property type="entry name" value="Haloacid_Dehalogenase"/>
    <property type="match status" value="1"/>
</dbReference>
<dbReference type="InterPro" id="IPR036412">
    <property type="entry name" value="HAD-like_sf"/>
</dbReference>
<dbReference type="RefSeq" id="WP_013779082.1">
    <property type="nucleotide sequence ID" value="NC_015519.1"/>
</dbReference>
<gene>
    <name evidence="1" type="ordered locus">TEPIRE1_2191</name>
</gene>
<dbReference type="Proteomes" id="UP000010802">
    <property type="component" value="Chromosome"/>
</dbReference>
<keyword evidence="2" id="KW-1185">Reference proteome</keyword>
<reference evidence="2" key="1">
    <citation type="journal article" date="2013" name="Genome Announc.">
        <title>First genome sequence of a syntrophic acetate-oxidizing bacterium, Tepidanaerobacter acetatoxydans strain Re1.</title>
        <authorList>
            <person name="Manzoor S."/>
            <person name="Bongcam-Rudloff E."/>
            <person name="Schnurer A."/>
            <person name="Muller B."/>
        </authorList>
    </citation>
    <scope>NUCLEOTIDE SEQUENCE [LARGE SCALE GENOMIC DNA]</scope>
    <source>
        <strain evidence="2">Re1</strain>
    </source>
</reference>
<dbReference type="InterPro" id="IPR006379">
    <property type="entry name" value="HAD-SF_hydro_IIB"/>
</dbReference>
<protein>
    <submittedName>
        <fullName evidence="1">Cof-like hydrolase</fullName>
    </submittedName>
</protein>
<organism evidence="1 2">
    <name type="scientific">Tepidanaerobacter acetatoxydans (strain DSM 21804 / JCM 16047 / Re1)</name>
    <dbReference type="NCBI Taxonomy" id="1209989"/>
    <lineage>
        <taxon>Bacteria</taxon>
        <taxon>Bacillati</taxon>
        <taxon>Bacillota</taxon>
        <taxon>Clostridia</taxon>
        <taxon>Thermosediminibacterales</taxon>
        <taxon>Tepidanaerobacteraceae</taxon>
        <taxon>Tepidanaerobacter</taxon>
    </lineage>
</organism>
<dbReference type="OrthoDB" id="9781413at2"/>
<accession>F4LR08</accession>
<dbReference type="EMBL" id="HF563609">
    <property type="protein sequence ID" value="CCP27019.1"/>
    <property type="molecule type" value="Genomic_DNA"/>
</dbReference>
<sequence>MANEYKWIVCDLDGTLLNSAGEITDENRKAIEILKTKGKEVIIATGRHDLIANKYLYELDLATPIIACNGALIKDVRTGEILYMKTMEPNVVAKLVDYCKDNRLDYLVYTPEGIYYSENSKRINLVREYNMSVKKELQAQSYSVKDLDISNQDIIKVLINDQNKHILERLNKDINTDNSLTIVSSGRGLIDIMSWGVSKGKALITLSKHLDISFEEIVVFGDNHNDISMFEVAGLSIAVDNAEEELKKAADYVTLSNDMSGVSYAIYKHILRTV</sequence>
<dbReference type="KEGG" id="tep:TepRe1_2035"/>
<dbReference type="PANTHER" id="PTHR10000:SF55">
    <property type="entry name" value="5-AMINO-6-(5-PHOSPHO-D-RIBITYLAMINO)URACIL PHOSPHATASE YCSE"/>
    <property type="match status" value="1"/>
</dbReference>
<evidence type="ECO:0000313" key="2">
    <source>
        <dbReference type="Proteomes" id="UP000010802"/>
    </source>
</evidence>
<keyword evidence="1" id="KW-0378">Hydrolase</keyword>
<dbReference type="SUPFAM" id="SSF56784">
    <property type="entry name" value="HAD-like"/>
    <property type="match status" value="1"/>
</dbReference>
<proteinExistence type="predicted"/>
<dbReference type="GO" id="GO:0000287">
    <property type="term" value="F:magnesium ion binding"/>
    <property type="evidence" value="ECO:0007669"/>
    <property type="project" value="TreeGrafter"/>
</dbReference>
<dbReference type="PANTHER" id="PTHR10000">
    <property type="entry name" value="PHOSPHOSERINE PHOSPHATASE"/>
    <property type="match status" value="1"/>
</dbReference>
<dbReference type="InterPro" id="IPR000150">
    <property type="entry name" value="Cof"/>
</dbReference>
<dbReference type="PATRIC" id="fig|1209989.3.peg.2522"/>
<dbReference type="SFLD" id="SFLDG01140">
    <property type="entry name" value="C2.B:_Phosphomannomutase_and_P"/>
    <property type="match status" value="1"/>
</dbReference>
<dbReference type="GO" id="GO:0016791">
    <property type="term" value="F:phosphatase activity"/>
    <property type="evidence" value="ECO:0007669"/>
    <property type="project" value="TreeGrafter"/>
</dbReference>
<dbReference type="KEGG" id="tae:TepiRe1_2191"/>
<dbReference type="HOGENOM" id="CLU_044146_3_1_9"/>
<dbReference type="InterPro" id="IPR023214">
    <property type="entry name" value="HAD_sf"/>
</dbReference>
<dbReference type="STRING" id="1209989.TepRe1_2035"/>
<dbReference type="GO" id="GO:0005829">
    <property type="term" value="C:cytosol"/>
    <property type="evidence" value="ECO:0007669"/>
    <property type="project" value="TreeGrafter"/>
</dbReference>
<accession>L0S3I6</accession>